<keyword evidence="5" id="KW-1185">Reference proteome</keyword>
<dbReference type="PROSITE" id="PS51257">
    <property type="entry name" value="PROKAR_LIPOPROTEIN"/>
    <property type="match status" value="1"/>
</dbReference>
<accession>Q0AWB6</accession>
<protein>
    <submittedName>
        <fullName evidence="4">Periplasmic binding protein</fullName>
    </submittedName>
</protein>
<dbReference type="HOGENOM" id="CLU_038034_13_1_9"/>
<feature type="signal peptide" evidence="2">
    <location>
        <begin position="1"/>
        <end position="23"/>
    </location>
</feature>
<reference evidence="5" key="1">
    <citation type="journal article" date="2010" name="Environ. Microbiol.">
        <title>The genome of Syntrophomonas wolfei: new insights into syntrophic metabolism and biohydrogen production.</title>
        <authorList>
            <person name="Sieber J.R."/>
            <person name="Sims D.R."/>
            <person name="Han C."/>
            <person name="Kim E."/>
            <person name="Lykidis A."/>
            <person name="Lapidus A.L."/>
            <person name="McDonnald E."/>
            <person name="Rohlin L."/>
            <person name="Culley D.E."/>
            <person name="Gunsalus R."/>
            <person name="McInerney M.J."/>
        </authorList>
    </citation>
    <scope>NUCLEOTIDE SEQUENCE [LARGE SCALE GENOMIC DNA]</scope>
    <source>
        <strain evidence="5">DSM 2245B / Goettingen</strain>
    </source>
</reference>
<dbReference type="STRING" id="335541.Swol_1690"/>
<gene>
    <name evidence="4" type="ordered locus">Swol_1690</name>
</gene>
<dbReference type="Gene3D" id="3.40.50.1980">
    <property type="entry name" value="Nitrogenase molybdenum iron protein domain"/>
    <property type="match status" value="2"/>
</dbReference>
<dbReference type="InterPro" id="IPR002491">
    <property type="entry name" value="ABC_transptr_periplasmic_BD"/>
</dbReference>
<dbReference type="KEGG" id="swo:Swol_1690"/>
<feature type="domain" description="Fe/B12 periplasmic-binding" evidence="3">
    <location>
        <begin position="60"/>
        <end position="330"/>
    </location>
</feature>
<dbReference type="Pfam" id="PF01497">
    <property type="entry name" value="Peripla_BP_2"/>
    <property type="match status" value="1"/>
</dbReference>
<keyword evidence="2" id="KW-0732">Signal</keyword>
<dbReference type="PANTHER" id="PTHR30535">
    <property type="entry name" value="VITAMIN B12-BINDING PROTEIN"/>
    <property type="match status" value="1"/>
</dbReference>
<dbReference type="Proteomes" id="UP000001968">
    <property type="component" value="Chromosome"/>
</dbReference>
<evidence type="ECO:0000313" key="5">
    <source>
        <dbReference type="Proteomes" id="UP000001968"/>
    </source>
</evidence>
<sequence length="366" mass="40989">MKRTRNIVVLLTILALVLSCCLAGCSKEKAPETVTPTEPTVRTIVDDAQREHTIPTEIKKVFSTSPVGTILLYTLDPELLIGWNYELREGEKEYILPELHSLPNLGGWYAKATCNTEELLKINPDIIISVGVIDEMAVSQADEIQEQIGIPVIIINGELAQFDKTYEFAGKLLNREKKAQELAAYCQKAISDAQNKSKTIAAEKRLKVYYAEGAAGLETDPRMSRHTEVLEMVGGVNVAEVSMKGGMGMTPVSLEQVLSWNPDVIISWNRTQGGYFDKIMTDPKWKGIAAVQNKNVYAVPSGPFNWFDRPPSANRILGIKWLGNLLYPDIYKYDMAKETKEFYKKFYHYDLTDEELTSLLKDAGGK</sequence>
<dbReference type="eggNOG" id="COG0614">
    <property type="taxonomic scope" value="Bacteria"/>
</dbReference>
<comment type="similarity">
    <text evidence="1">Belongs to the bacterial solute-binding protein 8 family.</text>
</comment>
<dbReference type="InterPro" id="IPR050902">
    <property type="entry name" value="ABC_Transporter_SBP"/>
</dbReference>
<dbReference type="Gene3D" id="1.20.58.2180">
    <property type="match status" value="1"/>
</dbReference>
<dbReference type="PANTHER" id="PTHR30535:SF34">
    <property type="entry name" value="MOLYBDATE-BINDING PROTEIN MOLA"/>
    <property type="match status" value="1"/>
</dbReference>
<evidence type="ECO:0000259" key="3">
    <source>
        <dbReference type="PROSITE" id="PS50983"/>
    </source>
</evidence>
<organism evidence="4 5">
    <name type="scientific">Syntrophomonas wolfei subsp. wolfei (strain DSM 2245B / Goettingen)</name>
    <dbReference type="NCBI Taxonomy" id="335541"/>
    <lineage>
        <taxon>Bacteria</taxon>
        <taxon>Bacillati</taxon>
        <taxon>Bacillota</taxon>
        <taxon>Clostridia</taxon>
        <taxon>Eubacteriales</taxon>
        <taxon>Syntrophomonadaceae</taxon>
        <taxon>Syntrophomonas</taxon>
    </lineage>
</organism>
<evidence type="ECO:0000313" key="4">
    <source>
        <dbReference type="EMBL" id="ABI68988.1"/>
    </source>
</evidence>
<dbReference type="PROSITE" id="PS50983">
    <property type="entry name" value="FE_B12_PBP"/>
    <property type="match status" value="1"/>
</dbReference>
<name>Q0AWB6_SYNWW</name>
<dbReference type="OrthoDB" id="9787830at2"/>
<dbReference type="AlphaFoldDB" id="Q0AWB6"/>
<evidence type="ECO:0000256" key="2">
    <source>
        <dbReference type="SAM" id="SignalP"/>
    </source>
</evidence>
<proteinExistence type="inferred from homology"/>
<dbReference type="EMBL" id="CP000448">
    <property type="protein sequence ID" value="ABI68988.1"/>
    <property type="molecule type" value="Genomic_DNA"/>
</dbReference>
<dbReference type="RefSeq" id="WP_011641086.1">
    <property type="nucleotide sequence ID" value="NC_008346.1"/>
</dbReference>
<dbReference type="GO" id="GO:0071281">
    <property type="term" value="P:cellular response to iron ion"/>
    <property type="evidence" value="ECO:0007669"/>
    <property type="project" value="TreeGrafter"/>
</dbReference>
<feature type="chain" id="PRO_5038485156" evidence="2">
    <location>
        <begin position="24"/>
        <end position="366"/>
    </location>
</feature>
<dbReference type="SUPFAM" id="SSF53807">
    <property type="entry name" value="Helical backbone' metal receptor"/>
    <property type="match status" value="1"/>
</dbReference>
<evidence type="ECO:0000256" key="1">
    <source>
        <dbReference type="ARBA" id="ARBA00008814"/>
    </source>
</evidence>